<dbReference type="PANTHER" id="PTHR11741">
    <property type="entry name" value="ELONGATION FACTOR TS"/>
    <property type="match status" value="1"/>
</dbReference>
<feature type="region of interest" description="Involved in Mg(2+) ion dislocation from EF-Tu" evidence="6">
    <location>
        <begin position="80"/>
        <end position="83"/>
    </location>
</feature>
<dbReference type="InterPro" id="IPR036402">
    <property type="entry name" value="EF-Ts_dimer_sf"/>
</dbReference>
<reference evidence="10 11" key="1">
    <citation type="submission" date="2016-10" db="EMBL/GenBank/DDBJ databases">
        <authorList>
            <person name="de Groot N.N."/>
        </authorList>
    </citation>
    <scope>NUCLEOTIDE SEQUENCE [LARGE SCALE GENOMIC DNA]</scope>
    <source>
        <strain evidence="10 11">DSM 25584</strain>
    </source>
</reference>
<sequence>MADVSAALVKQLRERTGAGMMDCKKALADTEGDIEAAVDWLRQKGLSQAAKKAGRTAADGLIGVHTAGTSGAIVEVNAETDFVARNETFQDFVGKVTELALSAGGDLETLKQTIYPETGRTVEEELTQTIATIGENMKLSRSAALSVDRGAVSAYVHNQLAPNLGKIGVLVALEADVESEKLEGLAKQLAMHVAAAQPNAVSQADIDPAVVERERRVLEQQARDSGKPENIIEKMVEGRLRKFYEEIALLDQLFVVDGESRVRDVIKKASDDLGTEVKVAGFVRFSLGEGAESESEEESAASA</sequence>
<comment type="function">
    <text evidence="6 7">Associates with the EF-Tu.GDP complex and induces the exchange of GDP to GTP. It remains bound to the aminoacyl-tRNA.EF-Tu.GTP complex up to the GTP hydrolysis stage on the ribosome.</text>
</comment>
<dbReference type="Pfam" id="PF00889">
    <property type="entry name" value="EF_TS"/>
    <property type="match status" value="1"/>
</dbReference>
<evidence type="ECO:0000256" key="3">
    <source>
        <dbReference type="ARBA" id="ARBA00022490"/>
    </source>
</evidence>
<dbReference type="OrthoDB" id="9808348at2"/>
<name>A0A1G7N968_9PROT</name>
<evidence type="ECO:0000256" key="8">
    <source>
        <dbReference type="RuleBase" id="RU000643"/>
    </source>
</evidence>
<organism evidence="10 11">
    <name type="scientific">Limimonas halophila</name>
    <dbReference type="NCBI Taxonomy" id="1082479"/>
    <lineage>
        <taxon>Bacteria</taxon>
        <taxon>Pseudomonadati</taxon>
        <taxon>Pseudomonadota</taxon>
        <taxon>Alphaproteobacteria</taxon>
        <taxon>Rhodospirillales</taxon>
        <taxon>Rhodovibrionaceae</taxon>
        <taxon>Limimonas</taxon>
    </lineage>
</organism>
<feature type="domain" description="Translation elongation factor EFTs/EF1B dimerisation" evidence="9">
    <location>
        <begin position="71"/>
        <end position="289"/>
    </location>
</feature>
<dbReference type="AlphaFoldDB" id="A0A1G7N968"/>
<dbReference type="SUPFAM" id="SSF46934">
    <property type="entry name" value="UBA-like"/>
    <property type="match status" value="1"/>
</dbReference>
<evidence type="ECO:0000259" key="9">
    <source>
        <dbReference type="Pfam" id="PF00889"/>
    </source>
</evidence>
<dbReference type="FunFam" id="1.10.286.20:FF:000001">
    <property type="entry name" value="Elongation factor Ts"/>
    <property type="match status" value="1"/>
</dbReference>
<evidence type="ECO:0000256" key="5">
    <source>
        <dbReference type="ARBA" id="ARBA00022917"/>
    </source>
</evidence>
<keyword evidence="4 6" id="KW-0251">Elongation factor</keyword>
<keyword evidence="5 6" id="KW-0648">Protein biosynthesis</keyword>
<comment type="subcellular location">
    <subcellularLocation>
        <location evidence="6 8">Cytoplasm</location>
    </subcellularLocation>
</comment>
<dbReference type="Gene3D" id="1.10.286.20">
    <property type="match status" value="1"/>
</dbReference>
<evidence type="ECO:0000313" key="11">
    <source>
        <dbReference type="Proteomes" id="UP000199415"/>
    </source>
</evidence>
<dbReference type="RefSeq" id="WP_090018719.1">
    <property type="nucleotide sequence ID" value="NZ_FNCE01000002.1"/>
</dbReference>
<evidence type="ECO:0000256" key="4">
    <source>
        <dbReference type="ARBA" id="ARBA00022768"/>
    </source>
</evidence>
<dbReference type="Gene3D" id="3.30.479.20">
    <property type="entry name" value="Elongation factor Ts, dimerisation domain"/>
    <property type="match status" value="2"/>
</dbReference>
<dbReference type="SUPFAM" id="SSF54713">
    <property type="entry name" value="Elongation factor Ts (EF-Ts), dimerisation domain"/>
    <property type="match status" value="1"/>
</dbReference>
<keyword evidence="11" id="KW-1185">Reference proteome</keyword>
<dbReference type="CDD" id="cd14275">
    <property type="entry name" value="UBA_EF-Ts"/>
    <property type="match status" value="1"/>
</dbReference>
<dbReference type="GO" id="GO:0005737">
    <property type="term" value="C:cytoplasm"/>
    <property type="evidence" value="ECO:0007669"/>
    <property type="project" value="UniProtKB-SubCell"/>
</dbReference>
<evidence type="ECO:0000256" key="6">
    <source>
        <dbReference type="HAMAP-Rule" id="MF_00050"/>
    </source>
</evidence>
<comment type="similarity">
    <text evidence="1 6 7">Belongs to the EF-Ts family.</text>
</comment>
<dbReference type="GO" id="GO:0003746">
    <property type="term" value="F:translation elongation factor activity"/>
    <property type="evidence" value="ECO:0007669"/>
    <property type="project" value="UniProtKB-UniRule"/>
</dbReference>
<dbReference type="InterPro" id="IPR001816">
    <property type="entry name" value="Transl_elong_EFTs/EF1B"/>
</dbReference>
<dbReference type="Proteomes" id="UP000199415">
    <property type="component" value="Unassembled WGS sequence"/>
</dbReference>
<dbReference type="FunFam" id="1.10.8.10:FF:000001">
    <property type="entry name" value="Elongation factor Ts"/>
    <property type="match status" value="1"/>
</dbReference>
<evidence type="ECO:0000256" key="1">
    <source>
        <dbReference type="ARBA" id="ARBA00005532"/>
    </source>
</evidence>
<dbReference type="Gene3D" id="1.10.8.10">
    <property type="entry name" value="DNA helicase RuvA subunit, C-terminal domain"/>
    <property type="match status" value="1"/>
</dbReference>
<dbReference type="InterPro" id="IPR014039">
    <property type="entry name" value="Transl_elong_EFTs/EF1B_dimer"/>
</dbReference>
<dbReference type="HAMAP" id="MF_00050">
    <property type="entry name" value="EF_Ts"/>
    <property type="match status" value="1"/>
</dbReference>
<evidence type="ECO:0000313" key="10">
    <source>
        <dbReference type="EMBL" id="SDF70471.1"/>
    </source>
</evidence>
<gene>
    <name evidence="6" type="primary">tsf</name>
    <name evidence="10" type="ORF">SAMN05216241_10270</name>
</gene>
<evidence type="ECO:0000256" key="2">
    <source>
        <dbReference type="ARBA" id="ARBA00016956"/>
    </source>
</evidence>
<dbReference type="NCBIfam" id="TIGR00116">
    <property type="entry name" value="tsf"/>
    <property type="match status" value="1"/>
</dbReference>
<dbReference type="InterPro" id="IPR018101">
    <property type="entry name" value="Transl_elong_Ts_CS"/>
</dbReference>
<accession>A0A1G7N968</accession>
<dbReference type="PROSITE" id="PS01126">
    <property type="entry name" value="EF_TS_1"/>
    <property type="match status" value="1"/>
</dbReference>
<evidence type="ECO:0000256" key="7">
    <source>
        <dbReference type="RuleBase" id="RU000642"/>
    </source>
</evidence>
<dbReference type="PANTHER" id="PTHR11741:SF0">
    <property type="entry name" value="ELONGATION FACTOR TS, MITOCHONDRIAL"/>
    <property type="match status" value="1"/>
</dbReference>
<dbReference type="InterPro" id="IPR009060">
    <property type="entry name" value="UBA-like_sf"/>
</dbReference>
<dbReference type="EMBL" id="FNCE01000002">
    <property type="protein sequence ID" value="SDF70471.1"/>
    <property type="molecule type" value="Genomic_DNA"/>
</dbReference>
<protein>
    <recommendedName>
        <fullName evidence="2 6">Elongation factor Ts</fullName>
        <shortName evidence="6">EF-Ts</shortName>
    </recommendedName>
</protein>
<dbReference type="PROSITE" id="PS01127">
    <property type="entry name" value="EF_TS_2"/>
    <property type="match status" value="1"/>
</dbReference>
<dbReference type="STRING" id="1082479.SAMN05216241_10270"/>
<keyword evidence="3 6" id="KW-0963">Cytoplasm</keyword>
<proteinExistence type="inferred from homology"/>